<name>A0A3N0CBQ6_9ACTN</name>
<keyword evidence="2 5" id="KW-0732">Signal</keyword>
<dbReference type="InterPro" id="IPR043147">
    <property type="entry name" value="Penicillin_amidase_A-knob"/>
</dbReference>
<accession>A0A3N0CBQ6</accession>
<dbReference type="InterPro" id="IPR023343">
    <property type="entry name" value="Penicillin_amidase_dom1"/>
</dbReference>
<evidence type="ECO:0000256" key="5">
    <source>
        <dbReference type="SAM" id="SignalP"/>
    </source>
</evidence>
<sequence>MVTSHTRLLACAAAGALALSILATNAPATSAPTAKAAAPKYSATITRTAHGIPHITAKNFGSLGFGAGYAAAQTSTCILADVLLTGRAQRSRYLGPKGHYDDGVAMNGTNLQADALVTDLHNRKVVEKLLADPKAGPGSEARQMVTGYAAGINKYIRASGGSKKITDPACKGAPYIRPNITAMDVWYGVYMANILASTGNFLKQIVGATPPSLSDPGLPSLATFGIVPPELPTSAELKKALGKDPKSPFGSNATAVGRADTSTGKGMLLGNPHFPWNGRYRFSQQQLTIPGKYNVAGASLIGSPVVNIGWNRNVAWSHTVSTAYRFTPYEYRTVLSPFMYLSANGLIKQLEKRVVKVVVKNPNGSLSTVTEDMYRTPQGYVIDDPATLMGWTPLSFFAIRDANGEQLRTIDTFLNMGKATSVRDLIKRQDAGGGMPWVNTTAADRNGDVVYADHSVVPNVPNSMANVCMTPIGRVTQQLAGLPGLDGTFADGICKWKTDADAQRPGIFGTKNLPAAYRSDWVMNANDSYWLPNPAQRLTGYAKIIGCENCQRTLRTKVVSRYVMDRVKVGKVTPAVLRGFEHQNRVMGAEVMGTAALVKVCQAANGGDACPVLAAWDKHSNITSRGNHIFEEFVKRLPGGGLLGGETYWKVPFSSADPMNTPRDLDVTNGKVIKAMKEAIAYLRSKNIPMNATWGSVQVAGDRGAPPIPLGGGSGDDAGNANALAGRGPSANGGFLKPITYGSSHIQAISFLANGLVDAKTILTYGQSDNPRSPWSKDQTLLFSQKKWVSFPWTTAQIKAQKISAIRISGN</sequence>
<feature type="chain" id="PRO_5038559876" evidence="5">
    <location>
        <begin position="24"/>
        <end position="811"/>
    </location>
</feature>
<evidence type="ECO:0000256" key="4">
    <source>
        <dbReference type="ARBA" id="ARBA00023145"/>
    </source>
</evidence>
<evidence type="ECO:0000313" key="7">
    <source>
        <dbReference type="Proteomes" id="UP000267128"/>
    </source>
</evidence>
<comment type="similarity">
    <text evidence="1">Belongs to the peptidase S45 family.</text>
</comment>
<dbReference type="PANTHER" id="PTHR34218">
    <property type="entry name" value="PEPTIDASE S45 PENICILLIN AMIDASE"/>
    <property type="match status" value="1"/>
</dbReference>
<feature type="signal peptide" evidence="5">
    <location>
        <begin position="1"/>
        <end position="23"/>
    </location>
</feature>
<organism evidence="6 7">
    <name type="scientific">Nocardioides marmoriginsengisoli</name>
    <dbReference type="NCBI Taxonomy" id="661483"/>
    <lineage>
        <taxon>Bacteria</taxon>
        <taxon>Bacillati</taxon>
        <taxon>Actinomycetota</taxon>
        <taxon>Actinomycetes</taxon>
        <taxon>Propionibacteriales</taxon>
        <taxon>Nocardioidaceae</taxon>
        <taxon>Nocardioides</taxon>
    </lineage>
</organism>
<keyword evidence="3" id="KW-0378">Hydrolase</keyword>
<evidence type="ECO:0000256" key="2">
    <source>
        <dbReference type="ARBA" id="ARBA00022729"/>
    </source>
</evidence>
<dbReference type="AlphaFoldDB" id="A0A3N0CBQ6"/>
<evidence type="ECO:0000313" key="6">
    <source>
        <dbReference type="EMBL" id="RNL60691.1"/>
    </source>
</evidence>
<dbReference type="InterPro" id="IPR029055">
    <property type="entry name" value="Ntn_hydrolases_N"/>
</dbReference>
<dbReference type="InterPro" id="IPR002692">
    <property type="entry name" value="S45"/>
</dbReference>
<dbReference type="Gene3D" id="1.10.1400.10">
    <property type="match status" value="1"/>
</dbReference>
<dbReference type="Proteomes" id="UP000267128">
    <property type="component" value="Unassembled WGS sequence"/>
</dbReference>
<dbReference type="InterPro" id="IPR043146">
    <property type="entry name" value="Penicillin_amidase_N_B-knob"/>
</dbReference>
<dbReference type="Pfam" id="PF01804">
    <property type="entry name" value="Penicil_amidase"/>
    <property type="match status" value="1"/>
</dbReference>
<dbReference type="EMBL" id="RJSE01000009">
    <property type="protein sequence ID" value="RNL60691.1"/>
    <property type="molecule type" value="Genomic_DNA"/>
</dbReference>
<comment type="caution">
    <text evidence="6">The sequence shown here is derived from an EMBL/GenBank/DDBJ whole genome shotgun (WGS) entry which is preliminary data.</text>
</comment>
<keyword evidence="7" id="KW-1185">Reference proteome</keyword>
<dbReference type="GO" id="GO:0016811">
    <property type="term" value="F:hydrolase activity, acting on carbon-nitrogen (but not peptide) bonds, in linear amides"/>
    <property type="evidence" value="ECO:0007669"/>
    <property type="project" value="InterPro"/>
</dbReference>
<dbReference type="OrthoDB" id="4759017at2"/>
<gene>
    <name evidence="6" type="ORF">EFK50_20510</name>
</gene>
<keyword evidence="4" id="KW-0865">Zymogen</keyword>
<evidence type="ECO:0000256" key="3">
    <source>
        <dbReference type="ARBA" id="ARBA00022801"/>
    </source>
</evidence>
<dbReference type="SUPFAM" id="SSF56235">
    <property type="entry name" value="N-terminal nucleophile aminohydrolases (Ntn hydrolases)"/>
    <property type="match status" value="1"/>
</dbReference>
<dbReference type="Gene3D" id="3.60.20.10">
    <property type="entry name" value="Glutamine Phosphoribosylpyrophosphate, subunit 1, domain 1"/>
    <property type="match status" value="1"/>
</dbReference>
<proteinExistence type="inferred from homology"/>
<dbReference type="Gene3D" id="2.30.120.10">
    <property type="match status" value="1"/>
</dbReference>
<dbReference type="GO" id="GO:0017000">
    <property type="term" value="P:antibiotic biosynthetic process"/>
    <property type="evidence" value="ECO:0007669"/>
    <property type="project" value="InterPro"/>
</dbReference>
<evidence type="ECO:0000256" key="1">
    <source>
        <dbReference type="ARBA" id="ARBA00006586"/>
    </source>
</evidence>
<reference evidence="6 7" key="1">
    <citation type="submission" date="2018-11" db="EMBL/GenBank/DDBJ databases">
        <authorList>
            <person name="Li F."/>
        </authorList>
    </citation>
    <scope>NUCLEOTIDE SEQUENCE [LARGE SCALE GENOMIC DNA]</scope>
    <source>
        <strain evidence="6 7">Gsoil 097</strain>
    </source>
</reference>
<dbReference type="Gene3D" id="1.10.439.10">
    <property type="entry name" value="Penicillin Amidohydrolase, domain 1"/>
    <property type="match status" value="1"/>
</dbReference>
<protein>
    <submittedName>
        <fullName evidence="6">Acylase</fullName>
    </submittedName>
</protein>
<dbReference type="PANTHER" id="PTHR34218:SF3">
    <property type="entry name" value="ACYL-HOMOSERINE LACTONE ACYLASE PVDQ"/>
    <property type="match status" value="1"/>
</dbReference>